<sequence length="105" mass="11193">MLIDHVLAGAAASWPATATWPAIRAAVFTAAGLVMMVVGARRVYARRRWERADEQRLLQGETSGADREPAPLKGGGMLAWGVVLFLFGLAHGLDMIARLIGPGLV</sequence>
<keyword evidence="1" id="KW-0472">Membrane</keyword>
<name>A0A1A3H7F8_MYCMU</name>
<evidence type="ECO:0000313" key="2">
    <source>
        <dbReference type="EMBL" id="OBJ43546.1"/>
    </source>
</evidence>
<feature type="transmembrane region" description="Helical" evidence="1">
    <location>
        <begin position="20"/>
        <end position="40"/>
    </location>
</feature>
<dbReference type="RefSeq" id="WP_064980174.1">
    <property type="nucleotide sequence ID" value="NZ_LZLC01000075.1"/>
</dbReference>
<organism evidence="2 3">
    <name type="scientific">Mycolicibacterium mucogenicum</name>
    <name type="common">Mycobacterium mucogenicum</name>
    <dbReference type="NCBI Taxonomy" id="56689"/>
    <lineage>
        <taxon>Bacteria</taxon>
        <taxon>Bacillati</taxon>
        <taxon>Actinomycetota</taxon>
        <taxon>Actinomycetes</taxon>
        <taxon>Mycobacteriales</taxon>
        <taxon>Mycobacteriaceae</taxon>
        <taxon>Mycolicibacterium</taxon>
    </lineage>
</organism>
<dbReference type="AlphaFoldDB" id="A0A1A3H7F8"/>
<keyword evidence="1" id="KW-0812">Transmembrane</keyword>
<protein>
    <submittedName>
        <fullName evidence="2">Uncharacterized protein</fullName>
    </submittedName>
</protein>
<dbReference type="EMBL" id="LZLC01000075">
    <property type="protein sequence ID" value="OBJ43546.1"/>
    <property type="molecule type" value="Genomic_DNA"/>
</dbReference>
<proteinExistence type="predicted"/>
<evidence type="ECO:0000256" key="1">
    <source>
        <dbReference type="SAM" id="Phobius"/>
    </source>
</evidence>
<comment type="caution">
    <text evidence="2">The sequence shown here is derived from an EMBL/GenBank/DDBJ whole genome shotgun (WGS) entry which is preliminary data.</text>
</comment>
<reference evidence="2 3" key="1">
    <citation type="submission" date="2016-06" db="EMBL/GenBank/DDBJ databases">
        <authorList>
            <person name="Kjaerup R.B."/>
            <person name="Dalgaard T.S."/>
            <person name="Juul-Madsen H.R."/>
        </authorList>
    </citation>
    <scope>NUCLEOTIDE SEQUENCE [LARGE SCALE GENOMIC DNA]</scope>
    <source>
        <strain evidence="2 3">1127319.6</strain>
    </source>
</reference>
<keyword evidence="1" id="KW-1133">Transmembrane helix</keyword>
<dbReference type="Proteomes" id="UP000093898">
    <property type="component" value="Unassembled WGS sequence"/>
</dbReference>
<feature type="transmembrane region" description="Helical" evidence="1">
    <location>
        <begin position="77"/>
        <end position="100"/>
    </location>
</feature>
<evidence type="ECO:0000313" key="3">
    <source>
        <dbReference type="Proteomes" id="UP000093898"/>
    </source>
</evidence>
<accession>A0A1A3H7F8</accession>
<gene>
    <name evidence="2" type="ORF">A5630_18810</name>
</gene>